<dbReference type="InterPro" id="IPR012337">
    <property type="entry name" value="RNaseH-like_sf"/>
</dbReference>
<evidence type="ECO:0000313" key="5">
    <source>
        <dbReference type="Proteomes" id="UP001468798"/>
    </source>
</evidence>
<dbReference type="InterPro" id="IPR003165">
    <property type="entry name" value="Piwi"/>
</dbReference>
<reference evidence="4 5" key="1">
    <citation type="submission" date="2024-03" db="EMBL/GenBank/DDBJ databases">
        <title>Two novel species of the genus Flavobacterium exhibiting potentially degradation of complex polysaccharides.</title>
        <authorList>
            <person name="Lian X."/>
        </authorList>
    </citation>
    <scope>NUCLEOTIDE SEQUENCE [LARGE SCALE GENOMIC DNA]</scope>
    <source>
        <strain evidence="4 5">N6</strain>
    </source>
</reference>
<evidence type="ECO:0000256" key="2">
    <source>
        <dbReference type="ARBA" id="ARBA00035032"/>
    </source>
</evidence>
<dbReference type="SUPFAM" id="SSF53098">
    <property type="entry name" value="Ribonuclease H-like"/>
    <property type="match status" value="1"/>
</dbReference>
<organism evidence="4 5">
    <name type="scientific">Flavobacterium polysaccharolyticum</name>
    <dbReference type="NCBI Taxonomy" id="3133148"/>
    <lineage>
        <taxon>Bacteria</taxon>
        <taxon>Pseudomonadati</taxon>
        <taxon>Bacteroidota</taxon>
        <taxon>Flavobacteriia</taxon>
        <taxon>Flavobacteriales</taxon>
        <taxon>Flavobacteriaceae</taxon>
        <taxon>Flavobacterium</taxon>
    </lineage>
</organism>
<evidence type="ECO:0000313" key="4">
    <source>
        <dbReference type="EMBL" id="MEM0577435.1"/>
    </source>
</evidence>
<comment type="similarity">
    <text evidence="1">Belongs to the argonaute family. Long pAgo subfamily.</text>
</comment>
<gene>
    <name evidence="4" type="ORF">WFZ86_13075</name>
</gene>
<feature type="domain" description="Piwi" evidence="3">
    <location>
        <begin position="325"/>
        <end position="406"/>
    </location>
</feature>
<protein>
    <recommendedName>
        <fullName evidence="2">Protein argonaute</fullName>
    </recommendedName>
</protein>
<dbReference type="EMBL" id="JBCGDP010000012">
    <property type="protein sequence ID" value="MEM0577435.1"/>
    <property type="molecule type" value="Genomic_DNA"/>
</dbReference>
<dbReference type="Proteomes" id="UP001468798">
    <property type="component" value="Unassembled WGS sequence"/>
</dbReference>
<comment type="caution">
    <text evidence="4">The sequence shown here is derived from an EMBL/GenBank/DDBJ whole genome shotgun (WGS) entry which is preliminary data.</text>
</comment>
<evidence type="ECO:0000256" key="1">
    <source>
        <dbReference type="ARBA" id="ARBA00035012"/>
    </source>
</evidence>
<name>A0ABU9NQT0_9FLAO</name>
<sequence length="641" mass="75370">MTNSNISLNFLEIEPMEFEVKFHWKKLSEIPEDQHKTFYIRNIKLKEEDEKYEKVAIVFEPQESFKEKICSQNFNLDITKQFLFKAIFQKCKNDDLFETNKDKYNRLYFILNKHKEGTETIWLEPYFLSKTNSFGFLLDFKFFVDEEYKKSIASPVDRRILQLSGTLDNYGKSNKEFYIFKQEKIKQFLTKFYSLINQFGFNSSFAISNKLLELNSFLLDAKIYQFENERENKSPYFGLQAFPPLQKPLNDTNFIFVFKDSDRNIAIDLLKGLKGESFPQQFAGIEKLFRIKFNNNNITGKKVNEINDEVLNDLVKEIKESSINLLPIILTNSKTSELDEKLYYKIKHCFTSNNIACQVVTKELVNNSYTLKYSLSNIGLQIFAKSGGKPWKIKPAINDCLIIGIGNKNKETFIEIDEKKWIKKIEKYFTYSVLTDSSGIFKEIQILSEDEQEENYYSKLVQKLKSIVEIAITEGNKNIVVHTPHRISKEKVWDKVFKNIPNDILISIIIINDKHKYFGFDLTKNSLVPYESSCVAISEFEYLVWFEGLQFNNSAFTKPIGSPIYINFWYSNNMANLKNLNFRNKLLQDCINLSGANWRGFKAKQLPVSIFYCQKISEFLTKFEEYNYDNISIDNLKPWFL</sequence>
<dbReference type="RefSeq" id="WP_342692335.1">
    <property type="nucleotide sequence ID" value="NZ_JBCGDP010000012.1"/>
</dbReference>
<dbReference type="PROSITE" id="PS50822">
    <property type="entry name" value="PIWI"/>
    <property type="match status" value="1"/>
</dbReference>
<dbReference type="Gene3D" id="3.40.50.2300">
    <property type="match status" value="1"/>
</dbReference>
<accession>A0ABU9NQT0</accession>
<evidence type="ECO:0000259" key="3">
    <source>
        <dbReference type="PROSITE" id="PS50822"/>
    </source>
</evidence>
<dbReference type="InterPro" id="IPR036397">
    <property type="entry name" value="RNaseH_sf"/>
</dbReference>
<dbReference type="Gene3D" id="3.30.420.10">
    <property type="entry name" value="Ribonuclease H-like superfamily/Ribonuclease H"/>
    <property type="match status" value="1"/>
</dbReference>
<keyword evidence="5" id="KW-1185">Reference proteome</keyword>
<proteinExistence type="inferred from homology"/>